<evidence type="ECO:0000259" key="5">
    <source>
        <dbReference type="Pfam" id="PF02885"/>
    </source>
</evidence>
<evidence type="ECO:0000259" key="4">
    <source>
        <dbReference type="Pfam" id="PF00591"/>
    </source>
</evidence>
<protein>
    <submittedName>
        <fullName evidence="6">Glycosyl transferase family protein</fullName>
    </submittedName>
</protein>
<dbReference type="GO" id="GO:0000162">
    <property type="term" value="P:L-tryptophan biosynthetic process"/>
    <property type="evidence" value="ECO:0007669"/>
    <property type="project" value="UniProtKB-KW"/>
</dbReference>
<keyword evidence="3" id="KW-0028">Amino-acid biosynthesis</keyword>
<dbReference type="InterPro" id="IPR035902">
    <property type="entry name" value="Nuc_phospho_transferase"/>
</dbReference>
<evidence type="ECO:0000256" key="3">
    <source>
        <dbReference type="ARBA" id="ARBA00022822"/>
    </source>
</evidence>
<name>A0A5M6IQI9_9PROT</name>
<evidence type="ECO:0000256" key="2">
    <source>
        <dbReference type="ARBA" id="ARBA00022679"/>
    </source>
</evidence>
<keyword evidence="1" id="KW-0328">Glycosyltransferase</keyword>
<dbReference type="EMBL" id="VWPK01000031">
    <property type="protein sequence ID" value="KAA5610532.1"/>
    <property type="molecule type" value="Genomic_DNA"/>
</dbReference>
<feature type="domain" description="Glycosyl transferase family 3 N-terminal" evidence="5">
    <location>
        <begin position="17"/>
        <end position="75"/>
    </location>
</feature>
<accession>A0A5M6IQI9</accession>
<proteinExistence type="predicted"/>
<dbReference type="PANTHER" id="PTHR43285:SF2">
    <property type="entry name" value="ANTHRANILATE PHOSPHORIBOSYLTRANSFERASE"/>
    <property type="match status" value="1"/>
</dbReference>
<dbReference type="Proteomes" id="UP000325255">
    <property type="component" value="Unassembled WGS sequence"/>
</dbReference>
<dbReference type="InterPro" id="IPR000312">
    <property type="entry name" value="Glycosyl_Trfase_fam3"/>
</dbReference>
<dbReference type="GO" id="GO:0005829">
    <property type="term" value="C:cytosol"/>
    <property type="evidence" value="ECO:0007669"/>
    <property type="project" value="TreeGrafter"/>
</dbReference>
<keyword evidence="3" id="KW-0057">Aromatic amino acid biosynthesis</keyword>
<dbReference type="Pfam" id="PF02885">
    <property type="entry name" value="Glycos_trans_3N"/>
    <property type="match status" value="1"/>
</dbReference>
<dbReference type="OrthoDB" id="8455878at2"/>
<dbReference type="InterPro" id="IPR017459">
    <property type="entry name" value="Glycosyl_Trfase_fam3_N_dom"/>
</dbReference>
<dbReference type="InterPro" id="IPR005940">
    <property type="entry name" value="Anthranilate_Pribosyl_Tfrase"/>
</dbReference>
<dbReference type="SUPFAM" id="SSF52418">
    <property type="entry name" value="Nucleoside phosphorylase/phosphoribosyltransferase catalytic domain"/>
    <property type="match status" value="1"/>
</dbReference>
<sequence length="327" mass="34117">MVPPETSLARFAEFVAALGRGPGKSRALTRDEAREAFTMALAGDVDPHQLGAFLMLLRYRGEDGAQIAGMVEAAQATLPPAPPADLDWPSYGAGRTRGLPWFLLAALALARSGVRVLMHGSNELGSAVSVADGLAALGLAPARDMDAAAESLDRTGFAYLPVATLAPALDRLLGLRRLFGLRSPVNTASRLLDPARAPAGVDGVFHPAYLDVHLAAAECLGRPRLLVLKGGGGEAERVPAKPGTAFLWSQAGGRTEIALPGQPGLVLAETLQRSPDLFAAVWHGEATPQAAIMTIQATIGLALLALGRAQDPGEAEAEAARIWADRR</sequence>
<keyword evidence="2 6" id="KW-0808">Transferase</keyword>
<keyword evidence="7" id="KW-1185">Reference proteome</keyword>
<organism evidence="6 7">
    <name type="scientific">Rhodovastum atsumiense</name>
    <dbReference type="NCBI Taxonomy" id="504468"/>
    <lineage>
        <taxon>Bacteria</taxon>
        <taxon>Pseudomonadati</taxon>
        <taxon>Pseudomonadota</taxon>
        <taxon>Alphaproteobacteria</taxon>
        <taxon>Acetobacterales</taxon>
        <taxon>Acetobacteraceae</taxon>
        <taxon>Rhodovastum</taxon>
    </lineage>
</organism>
<evidence type="ECO:0000256" key="1">
    <source>
        <dbReference type="ARBA" id="ARBA00022676"/>
    </source>
</evidence>
<dbReference type="Gene3D" id="3.40.1030.10">
    <property type="entry name" value="Nucleoside phosphorylase/phosphoribosyltransferase catalytic domain"/>
    <property type="match status" value="1"/>
</dbReference>
<feature type="domain" description="Glycosyl transferase family 3" evidence="4">
    <location>
        <begin position="104"/>
        <end position="240"/>
    </location>
</feature>
<reference evidence="6 7" key="1">
    <citation type="submission" date="2019-09" db="EMBL/GenBank/DDBJ databases">
        <title>Genome sequence of Rhodovastum atsumiense, a diverse member of the Acetobacteraceae family of non-sulfur purple photosynthetic bacteria.</title>
        <authorList>
            <person name="Meyer T."/>
            <person name="Kyndt J."/>
        </authorList>
    </citation>
    <scope>NUCLEOTIDE SEQUENCE [LARGE SCALE GENOMIC DNA]</scope>
    <source>
        <strain evidence="6 7">DSM 21279</strain>
    </source>
</reference>
<evidence type="ECO:0000313" key="7">
    <source>
        <dbReference type="Proteomes" id="UP000325255"/>
    </source>
</evidence>
<dbReference type="Pfam" id="PF00591">
    <property type="entry name" value="Glycos_transf_3"/>
    <property type="match status" value="1"/>
</dbReference>
<dbReference type="Gene3D" id="1.20.970.10">
    <property type="entry name" value="Transferase, Pyrimidine Nucleoside Phosphorylase, Chain C"/>
    <property type="match status" value="1"/>
</dbReference>
<comment type="caution">
    <text evidence="6">The sequence shown here is derived from an EMBL/GenBank/DDBJ whole genome shotgun (WGS) entry which is preliminary data.</text>
</comment>
<evidence type="ECO:0000313" key="6">
    <source>
        <dbReference type="EMBL" id="KAA5610532.1"/>
    </source>
</evidence>
<dbReference type="GO" id="GO:0004048">
    <property type="term" value="F:anthranilate phosphoribosyltransferase activity"/>
    <property type="evidence" value="ECO:0007669"/>
    <property type="project" value="InterPro"/>
</dbReference>
<dbReference type="InterPro" id="IPR036320">
    <property type="entry name" value="Glycosyl_Trfase_fam3_N_dom_sf"/>
</dbReference>
<keyword evidence="3" id="KW-0822">Tryptophan biosynthesis</keyword>
<dbReference type="AlphaFoldDB" id="A0A5M6IQI9"/>
<gene>
    <name evidence="6" type="ORF">F1189_18795</name>
</gene>
<dbReference type="SUPFAM" id="SSF47648">
    <property type="entry name" value="Nucleoside phosphorylase/phosphoribosyltransferase N-terminal domain"/>
    <property type="match status" value="1"/>
</dbReference>
<dbReference type="PANTHER" id="PTHR43285">
    <property type="entry name" value="ANTHRANILATE PHOSPHORIBOSYLTRANSFERASE"/>
    <property type="match status" value="1"/>
</dbReference>
<dbReference type="NCBIfam" id="NF006564">
    <property type="entry name" value="PRK09071.1"/>
    <property type="match status" value="1"/>
</dbReference>